<reference evidence="1 2" key="1">
    <citation type="journal article" date="2017" name="Curr. Biol.">
        <title>Genome architecture and evolution of a unichromosomal asexual nematode.</title>
        <authorList>
            <person name="Fradin H."/>
            <person name="Zegar C."/>
            <person name="Gutwein M."/>
            <person name="Lucas J."/>
            <person name="Kovtun M."/>
            <person name="Corcoran D."/>
            <person name="Baugh L.R."/>
            <person name="Kiontke K."/>
            <person name="Gunsalus K."/>
            <person name="Fitch D.H."/>
            <person name="Piano F."/>
        </authorList>
    </citation>
    <scope>NUCLEOTIDE SEQUENCE [LARGE SCALE GENOMIC DNA]</scope>
    <source>
        <strain evidence="1">PF1309</strain>
    </source>
</reference>
<sequence length="149" mass="16316">MPLCSLSLRTLTPEEIKKLEEGDVVVAQDMKTGKWNTARVSKMTRDRIILTVGNTTWKKKYDEIYRETNEIAAMQPETSGAQVNYQQSGMGLGMQPSQMMPSGMGLGAQVVAQAQAAAQQQQSAYTANTPFGAVTNPFAQVKILERTTV</sequence>
<dbReference type="AlphaFoldDB" id="A0A2A2KXX2"/>
<gene>
    <name evidence="1" type="ORF">WR25_22210</name>
</gene>
<dbReference type="EMBL" id="LIAE01007544">
    <property type="protein sequence ID" value="PAV78653.1"/>
    <property type="molecule type" value="Genomic_DNA"/>
</dbReference>
<protein>
    <submittedName>
        <fullName evidence="1">Uncharacterized protein</fullName>
    </submittedName>
</protein>
<comment type="caution">
    <text evidence="1">The sequence shown here is derived from an EMBL/GenBank/DDBJ whole genome shotgun (WGS) entry which is preliminary data.</text>
</comment>
<organism evidence="1 2">
    <name type="scientific">Diploscapter pachys</name>
    <dbReference type="NCBI Taxonomy" id="2018661"/>
    <lineage>
        <taxon>Eukaryota</taxon>
        <taxon>Metazoa</taxon>
        <taxon>Ecdysozoa</taxon>
        <taxon>Nematoda</taxon>
        <taxon>Chromadorea</taxon>
        <taxon>Rhabditida</taxon>
        <taxon>Rhabditina</taxon>
        <taxon>Rhabditomorpha</taxon>
        <taxon>Rhabditoidea</taxon>
        <taxon>Rhabditidae</taxon>
        <taxon>Diploscapter</taxon>
    </lineage>
</organism>
<evidence type="ECO:0000313" key="1">
    <source>
        <dbReference type="EMBL" id="PAV78653.1"/>
    </source>
</evidence>
<accession>A0A2A2KXX2</accession>
<keyword evidence="2" id="KW-1185">Reference proteome</keyword>
<name>A0A2A2KXX2_9BILA</name>
<evidence type="ECO:0000313" key="2">
    <source>
        <dbReference type="Proteomes" id="UP000218231"/>
    </source>
</evidence>
<dbReference type="Proteomes" id="UP000218231">
    <property type="component" value="Unassembled WGS sequence"/>
</dbReference>
<dbReference type="OrthoDB" id="5877922at2759"/>
<proteinExistence type="predicted"/>